<accession>A0ABU6NWZ0</accession>
<dbReference type="Pfam" id="PF06564">
    <property type="entry name" value="CBP_BcsQ"/>
    <property type="match status" value="1"/>
</dbReference>
<keyword evidence="1" id="KW-0547">Nucleotide-binding</keyword>
<dbReference type="PANTHER" id="PTHR32309">
    <property type="entry name" value="TYROSINE-PROTEIN KINASE"/>
    <property type="match status" value="1"/>
</dbReference>
<gene>
    <name evidence="3" type="ORF">P9271_08735</name>
</gene>
<dbReference type="EC" id="2.7.10.2" evidence="3"/>
<organism evidence="3 4">
    <name type="scientific">Metabacillus fastidiosus</name>
    <dbReference type="NCBI Taxonomy" id="1458"/>
    <lineage>
        <taxon>Bacteria</taxon>
        <taxon>Bacillati</taxon>
        <taxon>Bacillota</taxon>
        <taxon>Bacilli</taxon>
        <taxon>Bacillales</taxon>
        <taxon>Bacillaceae</taxon>
        <taxon>Metabacillus</taxon>
    </lineage>
</organism>
<dbReference type="NCBIfam" id="TIGR01007">
    <property type="entry name" value="eps_fam"/>
    <property type="match status" value="1"/>
</dbReference>
<protein>
    <submittedName>
        <fullName evidence="3">CpsD/CapB family tyrosine-protein kinase</fullName>
        <ecNumber evidence="3">2.7.10.2</ecNumber>
    </submittedName>
</protein>
<evidence type="ECO:0000313" key="4">
    <source>
        <dbReference type="Proteomes" id="UP001342826"/>
    </source>
</evidence>
<dbReference type="SUPFAM" id="SSF52540">
    <property type="entry name" value="P-loop containing nucleoside triphosphate hydrolases"/>
    <property type="match status" value="1"/>
</dbReference>
<dbReference type="EMBL" id="JARTFS010000006">
    <property type="protein sequence ID" value="MED4401395.1"/>
    <property type="molecule type" value="Genomic_DNA"/>
</dbReference>
<proteinExistence type="predicted"/>
<dbReference type="InterPro" id="IPR027417">
    <property type="entry name" value="P-loop_NTPase"/>
</dbReference>
<dbReference type="CDD" id="cd05387">
    <property type="entry name" value="BY-kinase"/>
    <property type="match status" value="1"/>
</dbReference>
<dbReference type="RefSeq" id="WP_327998506.1">
    <property type="nucleotide sequence ID" value="NZ_JARTFS010000006.1"/>
</dbReference>
<dbReference type="InterPro" id="IPR050445">
    <property type="entry name" value="Bact_polysacc_biosynth/exp"/>
</dbReference>
<evidence type="ECO:0000256" key="1">
    <source>
        <dbReference type="ARBA" id="ARBA00022741"/>
    </source>
</evidence>
<dbReference type="GO" id="GO:0004715">
    <property type="term" value="F:non-membrane spanning protein tyrosine kinase activity"/>
    <property type="evidence" value="ECO:0007669"/>
    <property type="project" value="UniProtKB-EC"/>
</dbReference>
<reference evidence="3 4" key="1">
    <citation type="submission" date="2023-03" db="EMBL/GenBank/DDBJ databases">
        <title>Bacillus Genome Sequencing.</title>
        <authorList>
            <person name="Dunlap C."/>
        </authorList>
    </citation>
    <scope>NUCLEOTIDE SEQUENCE [LARGE SCALE GENOMIC DNA]</scope>
    <source>
        <strain evidence="3 4">NRS-1717</strain>
    </source>
</reference>
<keyword evidence="2" id="KW-0067">ATP-binding</keyword>
<dbReference type="Proteomes" id="UP001342826">
    <property type="component" value="Unassembled WGS sequence"/>
</dbReference>
<dbReference type="InterPro" id="IPR017746">
    <property type="entry name" value="Cellulose_synthase_operon_BcsQ"/>
</dbReference>
<keyword evidence="3" id="KW-0808">Transferase</keyword>
<sequence>MPKNRRKEKRMLRKIKLTDNYVSTEQIRMIRTNIENTLSDYPTLLMVTSPNIEEQKSLISAKLAISFAEQKKRVLLVDANLRRPSLHRWFDIENKTGLANVIVHNEEVQLHARETFIPGLFLLPAGSPFVNPLEVWQSSKIKHAMSQWGWVYDVIIIEAPAFLSASHSQILADECNGVILVLRENDTKKEDTLLTKQFLERAEKRILGVIYQTG</sequence>
<comment type="caution">
    <text evidence="3">The sequence shown here is derived from an EMBL/GenBank/DDBJ whole genome shotgun (WGS) entry which is preliminary data.</text>
</comment>
<evidence type="ECO:0000256" key="2">
    <source>
        <dbReference type="ARBA" id="ARBA00022840"/>
    </source>
</evidence>
<name>A0ABU6NWZ0_9BACI</name>
<keyword evidence="4" id="KW-1185">Reference proteome</keyword>
<evidence type="ECO:0000313" key="3">
    <source>
        <dbReference type="EMBL" id="MED4401395.1"/>
    </source>
</evidence>
<dbReference type="PANTHER" id="PTHR32309:SF31">
    <property type="entry name" value="CAPSULAR EXOPOLYSACCHARIDE FAMILY"/>
    <property type="match status" value="1"/>
</dbReference>
<dbReference type="InterPro" id="IPR005702">
    <property type="entry name" value="Wzc-like_C"/>
</dbReference>
<keyword evidence="3" id="KW-0418">Kinase</keyword>
<dbReference type="Gene3D" id="3.40.50.300">
    <property type="entry name" value="P-loop containing nucleotide triphosphate hydrolases"/>
    <property type="match status" value="1"/>
</dbReference>